<dbReference type="AlphaFoldDB" id="A0A838X2T0"/>
<keyword evidence="5" id="KW-0413">Isomerase</keyword>
<dbReference type="GO" id="GO:0005524">
    <property type="term" value="F:ATP binding"/>
    <property type="evidence" value="ECO:0007669"/>
    <property type="project" value="UniProtKB-UniRule"/>
</dbReference>
<dbReference type="InterPro" id="IPR014017">
    <property type="entry name" value="DNA_helicase_UvrD-like_C"/>
</dbReference>
<dbReference type="PANTHER" id="PTHR11070">
    <property type="entry name" value="UVRD / RECB / PCRA DNA HELICASE FAMILY MEMBER"/>
    <property type="match status" value="1"/>
</dbReference>
<evidence type="ECO:0000256" key="10">
    <source>
        <dbReference type="SAM" id="MobiDB-lite"/>
    </source>
</evidence>
<keyword evidence="1 9" id="KW-0547">Nucleotide-binding</keyword>
<organism evidence="12 13">
    <name type="scientific">Corynebacterium sanguinis</name>
    <dbReference type="NCBI Taxonomy" id="2594913"/>
    <lineage>
        <taxon>Bacteria</taxon>
        <taxon>Bacillati</taxon>
        <taxon>Actinomycetota</taxon>
        <taxon>Actinomycetes</taxon>
        <taxon>Mycobacteriales</taxon>
        <taxon>Corynebacteriaceae</taxon>
        <taxon>Corynebacterium</taxon>
    </lineage>
</organism>
<dbReference type="GO" id="GO:0043138">
    <property type="term" value="F:3'-5' DNA helicase activity"/>
    <property type="evidence" value="ECO:0007669"/>
    <property type="project" value="UniProtKB-EC"/>
</dbReference>
<proteinExistence type="predicted"/>
<comment type="caution">
    <text evidence="12">The sequence shown here is derived from an EMBL/GenBank/DDBJ whole genome shotgun (WGS) entry which is preliminary data.</text>
</comment>
<dbReference type="GO" id="GO:0000725">
    <property type="term" value="P:recombinational repair"/>
    <property type="evidence" value="ECO:0007669"/>
    <property type="project" value="TreeGrafter"/>
</dbReference>
<evidence type="ECO:0000256" key="3">
    <source>
        <dbReference type="ARBA" id="ARBA00022806"/>
    </source>
</evidence>
<dbReference type="EC" id="5.6.2.4" evidence="7"/>
<keyword evidence="13" id="KW-1185">Reference proteome</keyword>
<comment type="catalytic activity">
    <reaction evidence="6">
        <text>Couples ATP hydrolysis with the unwinding of duplex DNA by translocating in the 3'-5' direction.</text>
        <dbReference type="EC" id="5.6.2.4"/>
    </reaction>
</comment>
<dbReference type="Gene3D" id="3.40.50.300">
    <property type="entry name" value="P-loop containing nucleotide triphosphate hydrolases"/>
    <property type="match status" value="2"/>
</dbReference>
<dbReference type="GO" id="GO:0016787">
    <property type="term" value="F:hydrolase activity"/>
    <property type="evidence" value="ECO:0007669"/>
    <property type="project" value="UniProtKB-UniRule"/>
</dbReference>
<evidence type="ECO:0000256" key="1">
    <source>
        <dbReference type="ARBA" id="ARBA00022741"/>
    </source>
</evidence>
<evidence type="ECO:0000313" key="12">
    <source>
        <dbReference type="EMBL" id="MBA4505047.1"/>
    </source>
</evidence>
<evidence type="ECO:0000313" key="13">
    <source>
        <dbReference type="Proteomes" id="UP000580709"/>
    </source>
</evidence>
<evidence type="ECO:0000256" key="2">
    <source>
        <dbReference type="ARBA" id="ARBA00022801"/>
    </source>
</evidence>
<name>A0A838X2T0_9CORY</name>
<reference evidence="12 13" key="1">
    <citation type="submission" date="2020-07" db="EMBL/GenBank/DDBJ databases">
        <authorList>
            <person name="Khare M."/>
        </authorList>
    </citation>
    <scope>NUCLEOTIDE SEQUENCE [LARGE SCALE GENOMIC DNA]</scope>
    <source>
        <strain evidence="12 13">P8776</strain>
    </source>
</reference>
<dbReference type="InterPro" id="IPR027417">
    <property type="entry name" value="P-loop_NTPase"/>
</dbReference>
<dbReference type="PANTHER" id="PTHR11070:SF45">
    <property type="entry name" value="DNA 3'-5' HELICASE"/>
    <property type="match status" value="1"/>
</dbReference>
<evidence type="ECO:0000259" key="11">
    <source>
        <dbReference type="PROSITE" id="PS51198"/>
    </source>
</evidence>
<dbReference type="GO" id="GO:0005829">
    <property type="term" value="C:cytosol"/>
    <property type="evidence" value="ECO:0007669"/>
    <property type="project" value="TreeGrafter"/>
</dbReference>
<evidence type="ECO:0000256" key="8">
    <source>
        <dbReference type="ARBA" id="ARBA00048988"/>
    </source>
</evidence>
<dbReference type="PROSITE" id="PS51198">
    <property type="entry name" value="UVRD_HELICASE_ATP_BIND"/>
    <property type="match status" value="1"/>
</dbReference>
<evidence type="ECO:0000256" key="4">
    <source>
        <dbReference type="ARBA" id="ARBA00022840"/>
    </source>
</evidence>
<accession>A0A838X2T0</accession>
<dbReference type="InterPro" id="IPR000212">
    <property type="entry name" value="DNA_helicase_UvrD/REP"/>
</dbReference>
<dbReference type="SUPFAM" id="SSF52540">
    <property type="entry name" value="P-loop containing nucleoside triphosphate hydrolases"/>
    <property type="match status" value="1"/>
</dbReference>
<evidence type="ECO:0000256" key="9">
    <source>
        <dbReference type="PROSITE-ProRule" id="PRU00560"/>
    </source>
</evidence>
<keyword evidence="4 9" id="KW-0067">ATP-binding</keyword>
<keyword evidence="2 9" id="KW-0378">Hydrolase</keyword>
<comment type="catalytic activity">
    <reaction evidence="8">
        <text>ATP + H2O = ADP + phosphate + H(+)</text>
        <dbReference type="Rhea" id="RHEA:13065"/>
        <dbReference type="ChEBI" id="CHEBI:15377"/>
        <dbReference type="ChEBI" id="CHEBI:15378"/>
        <dbReference type="ChEBI" id="CHEBI:30616"/>
        <dbReference type="ChEBI" id="CHEBI:43474"/>
        <dbReference type="ChEBI" id="CHEBI:456216"/>
        <dbReference type="EC" id="5.6.2.4"/>
    </reaction>
</comment>
<feature type="compositionally biased region" description="Basic and acidic residues" evidence="10">
    <location>
        <begin position="117"/>
        <end position="132"/>
    </location>
</feature>
<dbReference type="EMBL" id="JACEOR010000261">
    <property type="protein sequence ID" value="MBA4505047.1"/>
    <property type="molecule type" value="Genomic_DNA"/>
</dbReference>
<keyword evidence="3 9" id="KW-0347">Helicase</keyword>
<dbReference type="Pfam" id="PF13361">
    <property type="entry name" value="UvrD_C"/>
    <property type="match status" value="2"/>
</dbReference>
<dbReference type="GO" id="GO:0003677">
    <property type="term" value="F:DNA binding"/>
    <property type="evidence" value="ECO:0007669"/>
    <property type="project" value="InterPro"/>
</dbReference>
<dbReference type="RefSeq" id="WP_181729770.1">
    <property type="nucleotide sequence ID" value="NZ_JACEOR010000261.1"/>
</dbReference>
<gene>
    <name evidence="12" type="ORF">H0H28_06850</name>
</gene>
<evidence type="ECO:0000256" key="5">
    <source>
        <dbReference type="ARBA" id="ARBA00023235"/>
    </source>
</evidence>
<evidence type="ECO:0000256" key="6">
    <source>
        <dbReference type="ARBA" id="ARBA00034617"/>
    </source>
</evidence>
<dbReference type="Pfam" id="PF00580">
    <property type="entry name" value="UvrD-helicase"/>
    <property type="match status" value="1"/>
</dbReference>
<feature type="binding site" evidence="9">
    <location>
        <begin position="288"/>
        <end position="295"/>
    </location>
    <ligand>
        <name>ATP</name>
        <dbReference type="ChEBI" id="CHEBI:30616"/>
    </ligand>
</feature>
<dbReference type="CDD" id="cd18807">
    <property type="entry name" value="SF1_C_UvrD"/>
    <property type="match status" value="1"/>
</dbReference>
<dbReference type="InterPro" id="IPR014016">
    <property type="entry name" value="UvrD-like_ATP-bd"/>
</dbReference>
<dbReference type="Proteomes" id="UP000580709">
    <property type="component" value="Unassembled WGS sequence"/>
</dbReference>
<feature type="domain" description="UvrD-like helicase ATP-binding" evidence="11">
    <location>
        <begin position="267"/>
        <end position="566"/>
    </location>
</feature>
<feature type="region of interest" description="Disordered" evidence="10">
    <location>
        <begin position="110"/>
        <end position="138"/>
    </location>
</feature>
<sequence length="754" mass="82895">MAAIVTFYKTFKDRYNLGKQVMGFVQKLIANPASPSLHVEPITQAPDKRVRTARVNKQYRAVMFELEASGEKHFVLVDILNHDDAYAFATTKTLKLNHINGVTEVADVDTSSAESASRAKREAAEAEARLQAEQETEEQTPAAILRNHGVTEQQLVGELGLSEETRKILRTAPSADTAEEWMLRQPSWEQIAVTGLLTGISIDEIRHELGLNESQQHAATIDDPDSDEALVAGMNTAAAKMEFIVAPDQDELEAILSSGSFDDWRVFLHPDQRRAVEADFSGSARVTGGAGTGKTVVVVHRTKYLLDKNPHARVLLTTYTRDLADALKRQMNILDPKFPEASVHGAPGLWISGVDALVSSVLANAQQDEIAAELAANFGIETSFVPGPLGAKEERKLWQEAVQLKGANLSPEKANPTFLSQEYSTVILTHGINNERDYLRVRRAGRGTSLSRAERKAVWSTVEVFHNKCATAKRLTFAAMAVLAADVVEHRHGAGMFDHVLIDEAQDFHAGHWRFLRACAVEGPNDIFIAEDSHQRIYGQRLVLAHYGINTRGRASTKLRVNYRTTAQNLGYASAILDNTEWIDSEEQADDLHGYRSVRQGPAPVVIHNASNGEEADRIAELIDEWIEDAAESGTDISIGVLTRTNQRKWGIEAQLGEHDIPLATGRVTSQDKPVAVTTMHNAKGLEFTHVILADVSAQSLPQNFLFKGLAPAERDDTLQRERALLYVAASRARDHLVVSVVGEPSELLPPEAA</sequence>
<protein>
    <recommendedName>
        <fullName evidence="7">DNA 3'-5' helicase</fullName>
        <ecNumber evidence="7">5.6.2.4</ecNumber>
    </recommendedName>
</protein>
<evidence type="ECO:0000256" key="7">
    <source>
        <dbReference type="ARBA" id="ARBA00034808"/>
    </source>
</evidence>